<dbReference type="Gene3D" id="2.30.110.10">
    <property type="entry name" value="Electron Transport, Fmn-binding Protein, Chain A"/>
    <property type="match status" value="1"/>
</dbReference>
<dbReference type="EMBL" id="PYGJ01000010">
    <property type="protein sequence ID" value="PSL18554.1"/>
    <property type="molecule type" value="Genomic_DNA"/>
</dbReference>
<dbReference type="PANTHER" id="PTHR42815">
    <property type="entry name" value="FAD-BINDING, PUTATIVE (AFU_ORTHOLOGUE AFUA_6G07600)-RELATED"/>
    <property type="match status" value="1"/>
</dbReference>
<feature type="domain" description="Pyridoxamine 5'-phosphate oxidase N-terminal" evidence="1">
    <location>
        <begin position="44"/>
        <end position="136"/>
    </location>
</feature>
<evidence type="ECO:0000259" key="1">
    <source>
        <dbReference type="Pfam" id="PF01243"/>
    </source>
</evidence>
<dbReference type="SUPFAM" id="SSF50475">
    <property type="entry name" value="FMN-binding split barrel"/>
    <property type="match status" value="1"/>
</dbReference>
<sequence>MENYAELMFHEAVAELQKADGSYEKYQVGYRHRTQDKLSIEDIAFIRERESVYIATTTPEGWPYVQHRGGPRGFLQVVGNHQIVCGDYPGNRQYLSMGNLQSNNKISLFCMDYMNKRRLKLQGHATLRNASDVAEQTLELLDTDGPRIERVLCIDVVAMDWNCPKYIPELYPAEVIKHVASKEIGRLQRENNELRQKLKDIGA</sequence>
<evidence type="ECO:0000313" key="3">
    <source>
        <dbReference type="Proteomes" id="UP000240418"/>
    </source>
</evidence>
<dbReference type="InterPro" id="IPR011576">
    <property type="entry name" value="Pyridox_Oxase_N"/>
</dbReference>
<organism evidence="2 3">
    <name type="scientific">Shimia abyssi</name>
    <dbReference type="NCBI Taxonomy" id="1662395"/>
    <lineage>
        <taxon>Bacteria</taxon>
        <taxon>Pseudomonadati</taxon>
        <taxon>Pseudomonadota</taxon>
        <taxon>Alphaproteobacteria</taxon>
        <taxon>Rhodobacterales</taxon>
        <taxon>Roseobacteraceae</taxon>
    </lineage>
</organism>
<proteinExistence type="predicted"/>
<keyword evidence="3" id="KW-1185">Reference proteome</keyword>
<reference evidence="2 3" key="1">
    <citation type="submission" date="2018-03" db="EMBL/GenBank/DDBJ databases">
        <title>Genomic Encyclopedia of Archaeal and Bacterial Type Strains, Phase II (KMG-II): from individual species to whole genera.</title>
        <authorList>
            <person name="Goeker M."/>
        </authorList>
    </citation>
    <scope>NUCLEOTIDE SEQUENCE [LARGE SCALE GENOMIC DNA]</scope>
    <source>
        <strain evidence="2 3">DSM 100673</strain>
    </source>
</reference>
<evidence type="ECO:0000313" key="2">
    <source>
        <dbReference type="EMBL" id="PSL18554.1"/>
    </source>
</evidence>
<accession>A0A2P8FA02</accession>
<dbReference type="OrthoDB" id="9790331at2"/>
<comment type="caution">
    <text evidence="2">The sequence shown here is derived from an EMBL/GenBank/DDBJ whole genome shotgun (WGS) entry which is preliminary data.</text>
</comment>
<dbReference type="RefSeq" id="WP_106609254.1">
    <property type="nucleotide sequence ID" value="NZ_PYGJ01000010.1"/>
</dbReference>
<dbReference type="PANTHER" id="PTHR42815:SF2">
    <property type="entry name" value="FAD-BINDING, PUTATIVE (AFU_ORTHOLOGUE AFUA_6G07600)-RELATED"/>
    <property type="match status" value="1"/>
</dbReference>
<name>A0A2P8FA02_9RHOB</name>
<dbReference type="Proteomes" id="UP000240418">
    <property type="component" value="Unassembled WGS sequence"/>
</dbReference>
<dbReference type="Pfam" id="PF01243">
    <property type="entry name" value="PNPOx_N"/>
    <property type="match status" value="1"/>
</dbReference>
<protein>
    <recommendedName>
        <fullName evidence="1">Pyridoxamine 5'-phosphate oxidase N-terminal domain-containing protein</fullName>
    </recommendedName>
</protein>
<dbReference type="AlphaFoldDB" id="A0A2P8FA02"/>
<dbReference type="InterPro" id="IPR012349">
    <property type="entry name" value="Split_barrel_FMN-bd"/>
</dbReference>
<gene>
    <name evidence="2" type="ORF">CLV88_110135</name>
</gene>